<dbReference type="OrthoDB" id="8887944at2"/>
<name>A0A3A3FW48_9BURK</name>
<proteinExistence type="inferred from homology"/>
<dbReference type="SUPFAM" id="SSF53822">
    <property type="entry name" value="Periplasmic binding protein-like I"/>
    <property type="match status" value="1"/>
</dbReference>
<dbReference type="AlphaFoldDB" id="A0A3A3FW48"/>
<dbReference type="InterPro" id="IPR051010">
    <property type="entry name" value="BCAA_transport"/>
</dbReference>
<feature type="signal peptide" evidence="3">
    <location>
        <begin position="1"/>
        <end position="25"/>
    </location>
</feature>
<dbReference type="PANTHER" id="PTHR30483:SF6">
    <property type="entry name" value="PERIPLASMIC BINDING PROTEIN OF ABC TRANSPORTER FOR NATURAL AMINO ACIDS"/>
    <property type="match status" value="1"/>
</dbReference>
<dbReference type="PANTHER" id="PTHR30483">
    <property type="entry name" value="LEUCINE-SPECIFIC-BINDING PROTEIN"/>
    <property type="match status" value="1"/>
</dbReference>
<dbReference type="InterPro" id="IPR028081">
    <property type="entry name" value="Leu-bd"/>
</dbReference>
<protein>
    <submittedName>
        <fullName evidence="5">ABC transporter substrate-binding protein</fullName>
    </submittedName>
</protein>
<reference evidence="6" key="1">
    <citation type="submission" date="2018-09" db="EMBL/GenBank/DDBJ databases">
        <authorList>
            <person name="Zhu H."/>
        </authorList>
    </citation>
    <scope>NUCLEOTIDE SEQUENCE [LARGE SCALE GENOMIC DNA]</scope>
    <source>
        <strain evidence="6">K1S02-23</strain>
    </source>
</reference>
<feature type="domain" description="Leucine-binding protein" evidence="4">
    <location>
        <begin position="30"/>
        <end position="365"/>
    </location>
</feature>
<comment type="caution">
    <text evidence="5">The sequence shown here is derived from an EMBL/GenBank/DDBJ whole genome shotgun (WGS) entry which is preliminary data.</text>
</comment>
<dbReference type="Gene3D" id="3.40.50.2300">
    <property type="match status" value="2"/>
</dbReference>
<evidence type="ECO:0000259" key="4">
    <source>
        <dbReference type="Pfam" id="PF13458"/>
    </source>
</evidence>
<keyword evidence="2 3" id="KW-0732">Signal</keyword>
<dbReference type="EMBL" id="QYUQ01000002">
    <property type="protein sequence ID" value="RJG00433.1"/>
    <property type="molecule type" value="Genomic_DNA"/>
</dbReference>
<dbReference type="Proteomes" id="UP000266327">
    <property type="component" value="Unassembled WGS sequence"/>
</dbReference>
<keyword evidence="6" id="KW-1185">Reference proteome</keyword>
<evidence type="ECO:0000256" key="1">
    <source>
        <dbReference type="ARBA" id="ARBA00010062"/>
    </source>
</evidence>
<gene>
    <name evidence="5" type="ORF">D3878_01615</name>
</gene>
<evidence type="ECO:0000256" key="3">
    <source>
        <dbReference type="SAM" id="SignalP"/>
    </source>
</evidence>
<feature type="chain" id="PRO_5017403089" evidence="3">
    <location>
        <begin position="26"/>
        <end position="402"/>
    </location>
</feature>
<evidence type="ECO:0000313" key="6">
    <source>
        <dbReference type="Proteomes" id="UP000266327"/>
    </source>
</evidence>
<dbReference type="CDD" id="cd06327">
    <property type="entry name" value="PBP1_SBP-like"/>
    <property type="match status" value="1"/>
</dbReference>
<accession>A0A3A3FW48</accession>
<organism evidence="5 6">
    <name type="scientific">Noviherbaspirillum sedimenti</name>
    <dbReference type="NCBI Taxonomy" id="2320865"/>
    <lineage>
        <taxon>Bacteria</taxon>
        <taxon>Pseudomonadati</taxon>
        <taxon>Pseudomonadota</taxon>
        <taxon>Betaproteobacteria</taxon>
        <taxon>Burkholderiales</taxon>
        <taxon>Oxalobacteraceae</taxon>
        <taxon>Noviherbaspirillum</taxon>
    </lineage>
</organism>
<comment type="similarity">
    <text evidence="1">Belongs to the leucine-binding protein family.</text>
</comment>
<evidence type="ECO:0000256" key="2">
    <source>
        <dbReference type="ARBA" id="ARBA00022729"/>
    </source>
</evidence>
<evidence type="ECO:0000313" key="5">
    <source>
        <dbReference type="EMBL" id="RJG00433.1"/>
    </source>
</evidence>
<sequence>MIMNKQFLSGIAVLTMSLHSVYAYAQSTEPLRIGFITDMSGAYQDTDGAGGAEAIKMAVEDFGGSVLGRKIEVLTADHLNKADNAASKAREWIDQKDVKMLIGGANSGAGLAINKVIAEKKRVYFSVAAGSAKLTNEECTPYTIHYEYDTVALARVTGSAVVAQGGKDWFMLVSDYSFGHSLANEASAVIKAKGGSVVGSVKHPLLSNDMSSYILQAQASKAQILGLANAGEDTINSIKAAHDFGLTKKMKVAGLLMVINDIHALGLSVAQNLLMADSWYWDKDEASRKFANRFFVKMKRMPSSHQAADYSVTATYLKAVKAAGTDDADKVMAELKKMKLDDFYSKGYIRGDGRYIHDMYLMQVKTPAESKKPWDYLKIVATVPGEEAFTKVSESKCALLKK</sequence>
<dbReference type="InterPro" id="IPR028082">
    <property type="entry name" value="Peripla_BP_I"/>
</dbReference>
<dbReference type="Pfam" id="PF13458">
    <property type="entry name" value="Peripla_BP_6"/>
    <property type="match status" value="1"/>
</dbReference>